<evidence type="ECO:0000313" key="2">
    <source>
        <dbReference type="Proteomes" id="UP001152795"/>
    </source>
</evidence>
<protein>
    <submittedName>
        <fullName evidence="1">Uncharacterized protein</fullName>
    </submittedName>
</protein>
<comment type="caution">
    <text evidence="1">The sequence shown here is derived from an EMBL/GenBank/DDBJ whole genome shotgun (WGS) entry which is preliminary data.</text>
</comment>
<accession>A0A7D9H948</accession>
<gene>
    <name evidence="1" type="ORF">PACLA_8A028170</name>
</gene>
<keyword evidence="2" id="KW-1185">Reference proteome</keyword>
<reference evidence="1" key="1">
    <citation type="submission" date="2020-04" db="EMBL/GenBank/DDBJ databases">
        <authorList>
            <person name="Alioto T."/>
            <person name="Alioto T."/>
            <person name="Gomez Garrido J."/>
        </authorList>
    </citation>
    <scope>NUCLEOTIDE SEQUENCE</scope>
    <source>
        <strain evidence="1">A484AB</strain>
    </source>
</reference>
<dbReference type="OrthoDB" id="6013900at2759"/>
<sequence length="95" mass="11034">MSTVKDLLHKVEGKLRMLKFTSDETPSVLEENKQKQIERHAKVLESLIEEVHELKVEVQRERIEKGDDPTEVRTWSCDLEQAVLEYENVISETAA</sequence>
<name>A0A7D9H948_PARCT</name>
<proteinExistence type="predicted"/>
<dbReference type="AlphaFoldDB" id="A0A7D9H948"/>
<evidence type="ECO:0000313" key="1">
    <source>
        <dbReference type="EMBL" id="CAB3977755.1"/>
    </source>
</evidence>
<dbReference type="EMBL" id="CACRXK020000068">
    <property type="protein sequence ID" value="CAB3977755.1"/>
    <property type="molecule type" value="Genomic_DNA"/>
</dbReference>
<dbReference type="Proteomes" id="UP001152795">
    <property type="component" value="Unassembled WGS sequence"/>
</dbReference>
<organism evidence="1 2">
    <name type="scientific">Paramuricea clavata</name>
    <name type="common">Red gorgonian</name>
    <name type="synonym">Violescent sea-whip</name>
    <dbReference type="NCBI Taxonomy" id="317549"/>
    <lineage>
        <taxon>Eukaryota</taxon>
        <taxon>Metazoa</taxon>
        <taxon>Cnidaria</taxon>
        <taxon>Anthozoa</taxon>
        <taxon>Octocorallia</taxon>
        <taxon>Malacalcyonacea</taxon>
        <taxon>Plexauridae</taxon>
        <taxon>Paramuricea</taxon>
    </lineage>
</organism>